<name>A0A0P1GS60_9RHOB</name>
<reference evidence="1 2" key="1">
    <citation type="submission" date="2015-09" db="EMBL/GenBank/DDBJ databases">
        <authorList>
            <consortium name="Swine Surveillance"/>
        </authorList>
    </citation>
    <scope>NUCLEOTIDE SEQUENCE [LARGE SCALE GENOMIC DNA]</scope>
    <source>
        <strain evidence="1 2">CECT 8383</strain>
    </source>
</reference>
<dbReference type="InterPro" id="IPR020349">
    <property type="entry name" value="Uncharacterised_14.7kDa"/>
</dbReference>
<protein>
    <recommendedName>
        <fullName evidence="3">DUF5333 domain-containing protein</fullName>
    </recommendedName>
</protein>
<dbReference type="EMBL" id="CYSF01000017">
    <property type="protein sequence ID" value="CUH85622.1"/>
    <property type="molecule type" value="Genomic_DNA"/>
</dbReference>
<dbReference type="AlphaFoldDB" id="A0A0P1GS60"/>
<sequence length="136" mass="14843">MRMTNLAATVVVTTVLLATSATPKPHLREVAEIDDNMLWVALAVEISDECDEIRPRTLKGLAFLNSLRSRAKALGYSRDEIKAYVDSSAEKDRMRGRGEAYVKSKGLDPAQSDDLCSLGHAEIAARSQIGVLLKAK</sequence>
<evidence type="ECO:0008006" key="3">
    <source>
        <dbReference type="Google" id="ProtNLM"/>
    </source>
</evidence>
<dbReference type="RefSeq" id="WP_058319688.1">
    <property type="nucleotide sequence ID" value="NZ_CYSF01000017.1"/>
</dbReference>
<evidence type="ECO:0000313" key="1">
    <source>
        <dbReference type="EMBL" id="CUH85622.1"/>
    </source>
</evidence>
<gene>
    <name evidence="1" type="ORF">TM5383_02856</name>
</gene>
<dbReference type="Proteomes" id="UP000051681">
    <property type="component" value="Unassembled WGS sequence"/>
</dbReference>
<keyword evidence="2" id="KW-1185">Reference proteome</keyword>
<organism evidence="1 2">
    <name type="scientific">Thalassovita mediterranea</name>
    <dbReference type="NCBI Taxonomy" id="340021"/>
    <lineage>
        <taxon>Bacteria</taxon>
        <taxon>Pseudomonadati</taxon>
        <taxon>Pseudomonadota</taxon>
        <taxon>Alphaproteobacteria</taxon>
        <taxon>Rhodobacterales</taxon>
        <taxon>Roseobacteraceae</taxon>
        <taxon>Thalassovita</taxon>
    </lineage>
</organism>
<proteinExistence type="predicted"/>
<dbReference type="Pfam" id="PF17267">
    <property type="entry name" value="DUF5333"/>
    <property type="match status" value="1"/>
</dbReference>
<dbReference type="STRING" id="340021.TM5383_02856"/>
<accession>A0A0P1GS60</accession>
<evidence type="ECO:0000313" key="2">
    <source>
        <dbReference type="Proteomes" id="UP000051681"/>
    </source>
</evidence>